<evidence type="ECO:0000256" key="5">
    <source>
        <dbReference type="ARBA" id="ARBA00023015"/>
    </source>
</evidence>
<dbReference type="GO" id="GO:0000160">
    <property type="term" value="P:phosphorelay signal transduction system"/>
    <property type="evidence" value="ECO:0007669"/>
    <property type="project" value="UniProtKB-KW"/>
</dbReference>
<evidence type="ECO:0000259" key="12">
    <source>
        <dbReference type="PROSITE" id="PS50110"/>
    </source>
</evidence>
<reference evidence="14" key="1">
    <citation type="submission" date="2017-07" db="EMBL/GenBank/DDBJ databases">
        <title>Taro Niue Genome Assembly and Annotation.</title>
        <authorList>
            <person name="Atibalentja N."/>
            <person name="Keating K."/>
            <person name="Fields C.J."/>
        </authorList>
    </citation>
    <scope>NUCLEOTIDE SEQUENCE</scope>
    <source>
        <strain evidence="14">Niue_2</strain>
        <tissue evidence="14">Leaf</tissue>
    </source>
</reference>
<dbReference type="InterPro" id="IPR009057">
    <property type="entry name" value="Homeodomain-like_sf"/>
</dbReference>
<evidence type="ECO:0000256" key="9">
    <source>
        <dbReference type="ARBA" id="ARBA00023242"/>
    </source>
</evidence>
<evidence type="ECO:0000313" key="14">
    <source>
        <dbReference type="EMBL" id="MQM19614.1"/>
    </source>
</evidence>
<dbReference type="FunFam" id="1.10.10.60:FF:000007">
    <property type="entry name" value="Two-component response regulator"/>
    <property type="match status" value="1"/>
</dbReference>
<dbReference type="PROSITE" id="PS51294">
    <property type="entry name" value="HTH_MYB"/>
    <property type="match status" value="1"/>
</dbReference>
<dbReference type="Pfam" id="PF00249">
    <property type="entry name" value="Myb_DNA-binding"/>
    <property type="match status" value="1"/>
</dbReference>
<keyword evidence="6" id="KW-0238">DNA-binding</keyword>
<dbReference type="Pfam" id="PF00072">
    <property type="entry name" value="Response_reg"/>
    <property type="match status" value="1"/>
</dbReference>
<dbReference type="AlphaFoldDB" id="A0A843XJ32"/>
<name>A0A843XJ32_COLES</name>
<dbReference type="NCBIfam" id="TIGR01557">
    <property type="entry name" value="myb_SHAQKYF"/>
    <property type="match status" value="1"/>
</dbReference>
<dbReference type="SMART" id="SM00448">
    <property type="entry name" value="REC"/>
    <property type="match status" value="1"/>
</dbReference>
<keyword evidence="4" id="KW-0902">Two-component regulatory system</keyword>
<feature type="domain" description="Response regulatory" evidence="12">
    <location>
        <begin position="36"/>
        <end position="151"/>
    </location>
</feature>
<evidence type="ECO:0000256" key="10">
    <source>
        <dbReference type="PROSITE-ProRule" id="PRU00169"/>
    </source>
</evidence>
<dbReference type="PROSITE" id="PS50110">
    <property type="entry name" value="RESPONSE_REGULATORY"/>
    <property type="match status" value="1"/>
</dbReference>
<dbReference type="PANTHER" id="PTHR43874">
    <property type="entry name" value="TWO-COMPONENT RESPONSE REGULATOR"/>
    <property type="match status" value="1"/>
</dbReference>
<feature type="domain" description="HTH myb-type" evidence="13">
    <location>
        <begin position="218"/>
        <end position="277"/>
    </location>
</feature>
<keyword evidence="3 10" id="KW-0597">Phosphoprotein</keyword>
<dbReference type="InterPro" id="IPR045279">
    <property type="entry name" value="ARR-like"/>
</dbReference>
<dbReference type="InterPro" id="IPR011006">
    <property type="entry name" value="CheY-like_superfamily"/>
</dbReference>
<evidence type="ECO:0000256" key="8">
    <source>
        <dbReference type="ARBA" id="ARBA00023163"/>
    </source>
</evidence>
<feature type="modified residue" description="4-aspartylphosphate" evidence="10">
    <location>
        <position position="87"/>
    </location>
</feature>
<evidence type="ECO:0000259" key="13">
    <source>
        <dbReference type="PROSITE" id="PS51294"/>
    </source>
</evidence>
<dbReference type="Gene3D" id="3.40.50.2300">
    <property type="match status" value="1"/>
</dbReference>
<dbReference type="SMR" id="A0A843XJ32"/>
<comment type="caution">
    <text evidence="14">The sequence shown here is derived from an EMBL/GenBank/DDBJ whole genome shotgun (WGS) entry which is preliminary data.</text>
</comment>
<feature type="compositionally biased region" description="Basic and acidic residues" evidence="11">
    <location>
        <begin position="169"/>
        <end position="181"/>
    </location>
</feature>
<evidence type="ECO:0000256" key="2">
    <source>
        <dbReference type="ARBA" id="ARBA00006015"/>
    </source>
</evidence>
<keyword evidence="7" id="KW-0010">Activator</keyword>
<dbReference type="InterPro" id="IPR006447">
    <property type="entry name" value="Myb_dom_plants"/>
</dbReference>
<keyword evidence="15" id="KW-1185">Reference proteome</keyword>
<accession>A0A843XJ32</accession>
<dbReference type="SUPFAM" id="SSF46689">
    <property type="entry name" value="Homeodomain-like"/>
    <property type="match status" value="1"/>
</dbReference>
<dbReference type="CDD" id="cd17584">
    <property type="entry name" value="REC_typeB_ARR-like"/>
    <property type="match status" value="1"/>
</dbReference>
<dbReference type="Gene3D" id="1.10.10.60">
    <property type="entry name" value="Homeodomain-like"/>
    <property type="match status" value="1"/>
</dbReference>
<dbReference type="GO" id="GO:0005634">
    <property type="term" value="C:nucleus"/>
    <property type="evidence" value="ECO:0007669"/>
    <property type="project" value="UniProtKB-SubCell"/>
</dbReference>
<evidence type="ECO:0000256" key="3">
    <source>
        <dbReference type="ARBA" id="ARBA00022553"/>
    </source>
</evidence>
<keyword evidence="5" id="KW-0805">Transcription regulation</keyword>
<dbReference type="Proteomes" id="UP000652761">
    <property type="component" value="Unassembled WGS sequence"/>
</dbReference>
<dbReference type="OrthoDB" id="60033at2759"/>
<gene>
    <name evidence="14" type="ORF">Taro_052621</name>
</gene>
<comment type="similarity">
    <text evidence="2">Belongs to the ARR family. Type-B subfamily.</text>
</comment>
<evidence type="ECO:0000256" key="4">
    <source>
        <dbReference type="ARBA" id="ARBA00023012"/>
    </source>
</evidence>
<comment type="subcellular location">
    <subcellularLocation>
        <location evidence="1">Nucleus</location>
    </subcellularLocation>
</comment>
<dbReference type="GO" id="GO:0009736">
    <property type="term" value="P:cytokinin-activated signaling pathway"/>
    <property type="evidence" value="ECO:0007669"/>
    <property type="project" value="InterPro"/>
</dbReference>
<evidence type="ECO:0000256" key="1">
    <source>
        <dbReference type="ARBA" id="ARBA00004123"/>
    </source>
</evidence>
<dbReference type="PANTHER" id="PTHR43874:SF7">
    <property type="entry name" value="TWO-COMPONENT RESPONSE REGULATOR ARR10"/>
    <property type="match status" value="1"/>
</dbReference>
<dbReference type="EMBL" id="NMUH01009057">
    <property type="protein sequence ID" value="MQM19614.1"/>
    <property type="molecule type" value="Genomic_DNA"/>
</dbReference>
<protein>
    <recommendedName>
        <fullName evidence="16">Two-component response regulator</fullName>
    </recommendedName>
</protein>
<dbReference type="GO" id="GO:0003677">
    <property type="term" value="F:DNA binding"/>
    <property type="evidence" value="ECO:0007669"/>
    <property type="project" value="UniProtKB-KW"/>
</dbReference>
<sequence length="639" mass="69303">MTAVQICGSGISKGGGSSGPCKVNGVVVDRFPAGMRILVVDDDTTCLKILEQMLRRCDYDVTVCSRAIRALFLLRERKDSFDLVISDVHMPDMDGFRLLELIGLEMDLPVIMMSADTRTSTVMKGIKHGACNYLVKPVRLEELKNIWQHVVRRKWSENKDSEQAGGLEDPNRLKRETDDAGHTSSVNDRTDGNWKPQKKRRDAKEHEDDGLENDDSSTSKKARVVWSVELHQQFVSAVDQLGFDKAVPKRILELMNVSCLTRENVASHLQKYRLYLKRLGTMAQPQGILPSSFCGLVQTTTKALPFGRLHFQSLAASGQISPEALGSLHTDLLGQQSSVVLPAMEQPILLHPSLQGPKCVPVESGVTLSQRPRNCQSSSSKQFPLSDMTAEGISSGFGIWTPSHLNIVVNSTSFCELNNPQDSNMLVQNLQQRQHQLPLPNPSEASHAMDTQASSMVGLCLHSTDFHVGKSPASMRENSLLVPTVANSCMPVNASVPIKQDSVYGTAASTVDCMFMSSQQGLMGAGQLVDGNHKYVTMPIASGPGSISYTESPCLIPSDGGISWRAASPALGPNPASVLSGFMSSFIGTQSSSTKMTNHPNQGPVKNHGFVGGGSCIPSRFAVDVEFPSDDLNQILPAS</sequence>
<dbReference type="InterPro" id="IPR001005">
    <property type="entry name" value="SANT/Myb"/>
</dbReference>
<evidence type="ECO:0000256" key="6">
    <source>
        <dbReference type="ARBA" id="ARBA00023125"/>
    </source>
</evidence>
<evidence type="ECO:0000313" key="15">
    <source>
        <dbReference type="Proteomes" id="UP000652761"/>
    </source>
</evidence>
<dbReference type="InterPro" id="IPR001789">
    <property type="entry name" value="Sig_transdc_resp-reg_receiver"/>
</dbReference>
<evidence type="ECO:0000256" key="11">
    <source>
        <dbReference type="SAM" id="MobiDB-lite"/>
    </source>
</evidence>
<dbReference type="FunFam" id="3.40.50.2300:FF:000408">
    <property type="entry name" value="Two-component response regulator"/>
    <property type="match status" value="1"/>
</dbReference>
<evidence type="ECO:0000256" key="7">
    <source>
        <dbReference type="ARBA" id="ARBA00023159"/>
    </source>
</evidence>
<dbReference type="InterPro" id="IPR017930">
    <property type="entry name" value="Myb_dom"/>
</dbReference>
<evidence type="ECO:0008006" key="16">
    <source>
        <dbReference type="Google" id="ProtNLM"/>
    </source>
</evidence>
<keyword evidence="9" id="KW-0539">Nucleus</keyword>
<proteinExistence type="inferred from homology"/>
<feature type="region of interest" description="Disordered" evidence="11">
    <location>
        <begin position="158"/>
        <end position="217"/>
    </location>
</feature>
<keyword evidence="8" id="KW-0804">Transcription</keyword>
<organism evidence="14 15">
    <name type="scientific">Colocasia esculenta</name>
    <name type="common">Wild taro</name>
    <name type="synonym">Arum esculentum</name>
    <dbReference type="NCBI Taxonomy" id="4460"/>
    <lineage>
        <taxon>Eukaryota</taxon>
        <taxon>Viridiplantae</taxon>
        <taxon>Streptophyta</taxon>
        <taxon>Embryophyta</taxon>
        <taxon>Tracheophyta</taxon>
        <taxon>Spermatophyta</taxon>
        <taxon>Magnoliopsida</taxon>
        <taxon>Liliopsida</taxon>
        <taxon>Araceae</taxon>
        <taxon>Aroideae</taxon>
        <taxon>Colocasieae</taxon>
        <taxon>Colocasia</taxon>
    </lineage>
</organism>
<dbReference type="SUPFAM" id="SSF52172">
    <property type="entry name" value="CheY-like"/>
    <property type="match status" value="1"/>
</dbReference>